<organism evidence="1 2">
    <name type="scientific">Calothrix parietina FACHB-288</name>
    <dbReference type="NCBI Taxonomy" id="2692896"/>
    <lineage>
        <taxon>Bacteria</taxon>
        <taxon>Bacillati</taxon>
        <taxon>Cyanobacteriota</taxon>
        <taxon>Cyanophyceae</taxon>
        <taxon>Nostocales</taxon>
        <taxon>Calotrichaceae</taxon>
        <taxon>Calothrix</taxon>
    </lineage>
</organism>
<accession>A0ABR8ABJ6</accession>
<reference evidence="1 2" key="1">
    <citation type="journal article" date="2020" name="ISME J.">
        <title>Comparative genomics reveals insights into cyanobacterial evolution and habitat adaptation.</title>
        <authorList>
            <person name="Chen M.Y."/>
            <person name="Teng W.K."/>
            <person name="Zhao L."/>
            <person name="Hu C.X."/>
            <person name="Zhou Y.K."/>
            <person name="Han B.P."/>
            <person name="Song L.R."/>
            <person name="Shu W.S."/>
        </authorList>
    </citation>
    <scope>NUCLEOTIDE SEQUENCE [LARGE SCALE GENOMIC DNA]</scope>
    <source>
        <strain evidence="1 2">FACHB-288</strain>
    </source>
</reference>
<evidence type="ECO:0000313" key="1">
    <source>
        <dbReference type="EMBL" id="MBD2197375.1"/>
    </source>
</evidence>
<dbReference type="RefSeq" id="WP_190548846.1">
    <property type="nucleotide sequence ID" value="NZ_CAWPNO010000059.1"/>
</dbReference>
<dbReference type="Proteomes" id="UP000658514">
    <property type="component" value="Unassembled WGS sequence"/>
</dbReference>
<keyword evidence="2" id="KW-1185">Reference proteome</keyword>
<evidence type="ECO:0008006" key="3">
    <source>
        <dbReference type="Google" id="ProtNLM"/>
    </source>
</evidence>
<protein>
    <recommendedName>
        <fullName evidence="3">DUF5615 domain-containing protein</fullName>
    </recommendedName>
</protein>
<dbReference type="EMBL" id="JACJQH010000027">
    <property type="protein sequence ID" value="MBD2197375.1"/>
    <property type="molecule type" value="Genomic_DNA"/>
</dbReference>
<sequence>MKVRFLLDENLSPRLKVAVLRLNPAIDIVRVGWGFAIAQQTTENIKTAIALIQ</sequence>
<name>A0ABR8ABJ6_9CYAN</name>
<evidence type="ECO:0000313" key="2">
    <source>
        <dbReference type="Proteomes" id="UP000658514"/>
    </source>
</evidence>
<gene>
    <name evidence="1" type="ORF">H6G24_18020</name>
</gene>
<comment type="caution">
    <text evidence="1">The sequence shown here is derived from an EMBL/GenBank/DDBJ whole genome shotgun (WGS) entry which is preliminary data.</text>
</comment>
<proteinExistence type="predicted"/>